<proteinExistence type="inferred from homology"/>
<name>A0ABU3NMP7_9CHLR</name>
<keyword evidence="3" id="KW-1003">Cell membrane</keyword>
<feature type="transmembrane region" description="Helical" evidence="7">
    <location>
        <begin position="12"/>
        <end position="36"/>
    </location>
</feature>
<feature type="transmembrane region" description="Helical" evidence="7">
    <location>
        <begin position="113"/>
        <end position="134"/>
    </location>
</feature>
<keyword evidence="10" id="KW-1185">Reference proteome</keyword>
<feature type="domain" description="ABC transmembrane type-1" evidence="8">
    <location>
        <begin position="78"/>
        <end position="269"/>
    </location>
</feature>
<comment type="similarity">
    <text evidence="7">Belongs to the binding-protein-dependent transport system permease family.</text>
</comment>
<dbReference type="PANTHER" id="PTHR43744">
    <property type="entry name" value="ABC TRANSPORTER PERMEASE PROTEIN MG189-RELATED-RELATED"/>
    <property type="match status" value="1"/>
</dbReference>
<dbReference type="SUPFAM" id="SSF161098">
    <property type="entry name" value="MetI-like"/>
    <property type="match status" value="1"/>
</dbReference>
<evidence type="ECO:0000313" key="10">
    <source>
        <dbReference type="Proteomes" id="UP001254165"/>
    </source>
</evidence>
<dbReference type="InterPro" id="IPR035906">
    <property type="entry name" value="MetI-like_sf"/>
</dbReference>
<evidence type="ECO:0000256" key="5">
    <source>
        <dbReference type="ARBA" id="ARBA00022989"/>
    </source>
</evidence>
<dbReference type="PANTHER" id="PTHR43744:SF8">
    <property type="entry name" value="SN-GLYCEROL-3-PHOSPHATE TRANSPORT SYSTEM PERMEASE PROTEIN UGPE"/>
    <property type="match status" value="1"/>
</dbReference>
<feature type="transmembrane region" description="Helical" evidence="7">
    <location>
        <begin position="190"/>
        <end position="212"/>
    </location>
</feature>
<comment type="subcellular location">
    <subcellularLocation>
        <location evidence="1 7">Cell membrane</location>
        <topology evidence="1 7">Multi-pass membrane protein</topology>
    </subcellularLocation>
</comment>
<dbReference type="Pfam" id="PF00528">
    <property type="entry name" value="BPD_transp_1"/>
    <property type="match status" value="1"/>
</dbReference>
<sequence length="284" mass="32102">MRVARKPFNPKRFFRLVLLYLLAAGGAVVMIFPFLWMVSNAFKEHVFVIEYPPQLIPTHPSIGNFMRAWTSNNFQLYFTNSAVVALTSTFFTVLFSAMMAYAFARFKFPGREILFFAILLVLMVPDMITIIPKFVLIKTLGLRNSLWGLILVYIAGSTSLNTFLLRGFFEQLPHELEEAMLMDGAGYFTIFLRMILPLSAPALATVTIFSFLGHWDEFTWALTIIDDPLKRTLPIAIYSFQGQHGTEWGLVFAAMIIALIPVLIIFIALQRYFVSGITAGAVKG</sequence>
<evidence type="ECO:0000313" key="9">
    <source>
        <dbReference type="EMBL" id="MDT8898114.1"/>
    </source>
</evidence>
<organism evidence="9 10">
    <name type="scientific">Thermanaerothrix solaris</name>
    <dbReference type="NCBI Taxonomy" id="3058434"/>
    <lineage>
        <taxon>Bacteria</taxon>
        <taxon>Bacillati</taxon>
        <taxon>Chloroflexota</taxon>
        <taxon>Anaerolineae</taxon>
        <taxon>Anaerolineales</taxon>
        <taxon>Anaerolineaceae</taxon>
        <taxon>Thermanaerothrix</taxon>
    </lineage>
</organism>
<keyword evidence="2 7" id="KW-0813">Transport</keyword>
<evidence type="ECO:0000256" key="4">
    <source>
        <dbReference type="ARBA" id="ARBA00022692"/>
    </source>
</evidence>
<feature type="transmembrane region" description="Helical" evidence="7">
    <location>
        <begin position="248"/>
        <end position="269"/>
    </location>
</feature>
<feature type="transmembrane region" description="Helical" evidence="7">
    <location>
        <begin position="146"/>
        <end position="169"/>
    </location>
</feature>
<keyword evidence="6 7" id="KW-0472">Membrane</keyword>
<dbReference type="EMBL" id="JAUHMF010000001">
    <property type="protein sequence ID" value="MDT8898114.1"/>
    <property type="molecule type" value="Genomic_DNA"/>
</dbReference>
<keyword evidence="5 7" id="KW-1133">Transmembrane helix</keyword>
<evidence type="ECO:0000256" key="6">
    <source>
        <dbReference type="ARBA" id="ARBA00023136"/>
    </source>
</evidence>
<evidence type="ECO:0000259" key="8">
    <source>
        <dbReference type="PROSITE" id="PS50928"/>
    </source>
</evidence>
<evidence type="ECO:0000256" key="2">
    <source>
        <dbReference type="ARBA" id="ARBA00022448"/>
    </source>
</evidence>
<reference evidence="9 10" key="1">
    <citation type="submission" date="2023-07" db="EMBL/GenBank/DDBJ databases">
        <title>Novel species of Thermanaerothrix with wide hydrolytic capabilities.</title>
        <authorList>
            <person name="Zayulina K.S."/>
            <person name="Podosokorskaya O.A."/>
            <person name="Elcheninov A.G."/>
        </authorList>
    </citation>
    <scope>NUCLEOTIDE SEQUENCE [LARGE SCALE GENOMIC DNA]</scope>
    <source>
        <strain evidence="9 10">4228-RoL</strain>
    </source>
</reference>
<protein>
    <submittedName>
        <fullName evidence="9">Carbohydrate ABC transporter permease</fullName>
    </submittedName>
</protein>
<feature type="transmembrane region" description="Helical" evidence="7">
    <location>
        <begin position="76"/>
        <end position="101"/>
    </location>
</feature>
<dbReference type="CDD" id="cd06261">
    <property type="entry name" value="TM_PBP2"/>
    <property type="match status" value="1"/>
</dbReference>
<dbReference type="Proteomes" id="UP001254165">
    <property type="component" value="Unassembled WGS sequence"/>
</dbReference>
<dbReference type="InterPro" id="IPR000515">
    <property type="entry name" value="MetI-like"/>
</dbReference>
<evidence type="ECO:0000256" key="7">
    <source>
        <dbReference type="RuleBase" id="RU363032"/>
    </source>
</evidence>
<dbReference type="Gene3D" id="1.10.3720.10">
    <property type="entry name" value="MetI-like"/>
    <property type="match status" value="1"/>
</dbReference>
<keyword evidence="4 7" id="KW-0812">Transmembrane</keyword>
<accession>A0ABU3NMP7</accession>
<evidence type="ECO:0000256" key="1">
    <source>
        <dbReference type="ARBA" id="ARBA00004651"/>
    </source>
</evidence>
<comment type="caution">
    <text evidence="9">The sequence shown here is derived from an EMBL/GenBank/DDBJ whole genome shotgun (WGS) entry which is preliminary data.</text>
</comment>
<evidence type="ECO:0000256" key="3">
    <source>
        <dbReference type="ARBA" id="ARBA00022475"/>
    </source>
</evidence>
<dbReference type="PROSITE" id="PS50928">
    <property type="entry name" value="ABC_TM1"/>
    <property type="match status" value="1"/>
</dbReference>
<gene>
    <name evidence="9" type="ORF">QYE77_07510</name>
</gene>